<sequence>MKKMLAIFVVTAFVLSLVGSVVSARTLEEERDAVRAYLKVVDAKIIKARKAGQKAKMVQLQKEKQGTLARWDKLKASMEAAPTPPAPPPAPFAPVPPSAPRAVSAAPAAALFGLGINTAWTGSYVSTGKGSLSGSIGLSSDLILDDFVGLGPIVGLSANAVKYTVGLGGFYGGGGLRAIPVRAGGVITLPADMMGGLETYLSGGVNYVVYGSGTTTDKVGNVGGDVSFGANFDLGLGLGKTGVALGYSIIRSQTVSSKGLSLSVTQGLML</sequence>
<protein>
    <submittedName>
        <fullName evidence="1">Uncharacterized protein</fullName>
    </submittedName>
</protein>
<evidence type="ECO:0000313" key="1">
    <source>
        <dbReference type="EMBL" id="OGB88812.1"/>
    </source>
</evidence>
<name>A0A1F4Q0M5_UNCSA</name>
<organism evidence="1 2">
    <name type="scientific">candidate division WOR-1 bacterium RIFCSPHIGHO2_01_FULL_53_15</name>
    <dbReference type="NCBI Taxonomy" id="1802564"/>
    <lineage>
        <taxon>Bacteria</taxon>
        <taxon>Bacillati</taxon>
        <taxon>Saganbacteria</taxon>
    </lineage>
</organism>
<accession>A0A1F4Q0M5</accession>
<gene>
    <name evidence="1" type="ORF">A2625_02065</name>
</gene>
<evidence type="ECO:0000313" key="2">
    <source>
        <dbReference type="Proteomes" id="UP000178724"/>
    </source>
</evidence>
<proteinExistence type="predicted"/>
<dbReference type="Proteomes" id="UP000178724">
    <property type="component" value="Unassembled WGS sequence"/>
</dbReference>
<reference evidence="1 2" key="1">
    <citation type="journal article" date="2016" name="Nat. Commun.">
        <title>Thousands of microbial genomes shed light on interconnected biogeochemical processes in an aquifer system.</title>
        <authorList>
            <person name="Anantharaman K."/>
            <person name="Brown C.T."/>
            <person name="Hug L.A."/>
            <person name="Sharon I."/>
            <person name="Castelle C.J."/>
            <person name="Probst A.J."/>
            <person name="Thomas B.C."/>
            <person name="Singh A."/>
            <person name="Wilkins M.J."/>
            <person name="Karaoz U."/>
            <person name="Brodie E.L."/>
            <person name="Williams K.H."/>
            <person name="Hubbard S.S."/>
            <person name="Banfield J.F."/>
        </authorList>
    </citation>
    <scope>NUCLEOTIDE SEQUENCE [LARGE SCALE GENOMIC DNA]</scope>
</reference>
<dbReference type="AlphaFoldDB" id="A0A1F4Q0M5"/>
<comment type="caution">
    <text evidence="1">The sequence shown here is derived from an EMBL/GenBank/DDBJ whole genome shotgun (WGS) entry which is preliminary data.</text>
</comment>
<dbReference type="EMBL" id="METM01000033">
    <property type="protein sequence ID" value="OGB88812.1"/>
    <property type="molecule type" value="Genomic_DNA"/>
</dbReference>